<proteinExistence type="predicted"/>
<name>X6N6A4_RETFI</name>
<evidence type="ECO:0000256" key="1">
    <source>
        <dbReference type="SAM" id="MobiDB-lite"/>
    </source>
</evidence>
<feature type="compositionally biased region" description="Basic residues" evidence="1">
    <location>
        <begin position="112"/>
        <end position="129"/>
    </location>
</feature>
<accession>X6N6A4</accession>
<dbReference type="Proteomes" id="UP000023152">
    <property type="component" value="Unassembled WGS sequence"/>
</dbReference>
<feature type="compositionally biased region" description="Low complexity" evidence="1">
    <location>
        <begin position="102"/>
        <end position="111"/>
    </location>
</feature>
<feature type="non-terminal residue" evidence="2">
    <location>
        <position position="1"/>
    </location>
</feature>
<keyword evidence="3" id="KW-1185">Reference proteome</keyword>
<evidence type="ECO:0000313" key="2">
    <source>
        <dbReference type="EMBL" id="ETO20827.1"/>
    </source>
</evidence>
<gene>
    <name evidence="2" type="ORF">RFI_16374</name>
</gene>
<protein>
    <submittedName>
        <fullName evidence="2">Uncharacterized protein</fullName>
    </submittedName>
</protein>
<sequence length="297" mass="34367">TTTTTTTSEVTVFNQDPKRYYDAIRFVRDTSLEQFRWMIESNPTKISAKLLQKFDQLLANVNETDPFPHKHRTSVHSTPNPVPPFSDDQVHESADDLDDSSASDVADNIQRLTRRQRHKRRQVKQRLTPRSRSLSNCPVRWKRGRVFVRLESGAERIAIPNLCDNDDFDNSKKIVTDASTNTNNIVSTNGKARVVSYPRMIRTIGELTQIIYEETKKANATHHQTETSSTAAAAAYCRQAKERLISLYEFCLVTHSKHDRANFTAEYKQYEDALDIIESTKLFVKINKRRFYEFLKF</sequence>
<feature type="region of interest" description="Disordered" evidence="1">
    <location>
        <begin position="65"/>
        <end position="134"/>
    </location>
</feature>
<comment type="caution">
    <text evidence="2">The sequence shown here is derived from an EMBL/GenBank/DDBJ whole genome shotgun (WGS) entry which is preliminary data.</text>
</comment>
<dbReference type="AlphaFoldDB" id="X6N6A4"/>
<reference evidence="2 3" key="1">
    <citation type="journal article" date="2013" name="Curr. Biol.">
        <title>The Genome of the Foraminiferan Reticulomyxa filosa.</title>
        <authorList>
            <person name="Glockner G."/>
            <person name="Hulsmann N."/>
            <person name="Schleicher M."/>
            <person name="Noegel A.A."/>
            <person name="Eichinger L."/>
            <person name="Gallinger C."/>
            <person name="Pawlowski J."/>
            <person name="Sierra R."/>
            <person name="Euteneuer U."/>
            <person name="Pillet L."/>
            <person name="Moustafa A."/>
            <person name="Platzer M."/>
            <person name="Groth M."/>
            <person name="Szafranski K."/>
            <person name="Schliwa M."/>
        </authorList>
    </citation>
    <scope>NUCLEOTIDE SEQUENCE [LARGE SCALE GENOMIC DNA]</scope>
</reference>
<dbReference type="EMBL" id="ASPP01012214">
    <property type="protein sequence ID" value="ETO20827.1"/>
    <property type="molecule type" value="Genomic_DNA"/>
</dbReference>
<evidence type="ECO:0000313" key="3">
    <source>
        <dbReference type="Proteomes" id="UP000023152"/>
    </source>
</evidence>
<organism evidence="2 3">
    <name type="scientific">Reticulomyxa filosa</name>
    <dbReference type="NCBI Taxonomy" id="46433"/>
    <lineage>
        <taxon>Eukaryota</taxon>
        <taxon>Sar</taxon>
        <taxon>Rhizaria</taxon>
        <taxon>Retaria</taxon>
        <taxon>Foraminifera</taxon>
        <taxon>Monothalamids</taxon>
        <taxon>Reticulomyxidae</taxon>
        <taxon>Reticulomyxa</taxon>
    </lineage>
</organism>